<dbReference type="GO" id="GO:0006310">
    <property type="term" value="P:DNA recombination"/>
    <property type="evidence" value="ECO:0007669"/>
    <property type="project" value="UniProtKB-KW"/>
</dbReference>
<dbReference type="InterPro" id="IPR036397">
    <property type="entry name" value="RNaseH_sf"/>
</dbReference>
<dbReference type="GO" id="GO:0046872">
    <property type="term" value="F:metal ion binding"/>
    <property type="evidence" value="ECO:0007669"/>
    <property type="project" value="UniProtKB-KW"/>
</dbReference>
<keyword evidence="6" id="KW-0460">Magnesium</keyword>
<proteinExistence type="predicted"/>
<dbReference type="STRING" id="1316194.A0A1Q5TXJ3"/>
<evidence type="ECO:0000256" key="5">
    <source>
        <dbReference type="ARBA" id="ARBA00022801"/>
    </source>
</evidence>
<keyword evidence="9" id="KW-0808">Transferase</keyword>
<protein>
    <recommendedName>
        <fullName evidence="12">Retroviral polymerase SH3-like domain-containing protein</fullName>
    </recommendedName>
</protein>
<comment type="caution">
    <text evidence="13">The sequence shown here is derived from an EMBL/GenBank/DDBJ whole genome shotgun (WGS) entry which is preliminary data.</text>
</comment>
<dbReference type="Proteomes" id="UP000186955">
    <property type="component" value="Unassembled WGS sequence"/>
</dbReference>
<evidence type="ECO:0000256" key="4">
    <source>
        <dbReference type="ARBA" id="ARBA00022759"/>
    </source>
</evidence>
<keyword evidence="4" id="KW-0255">Endonuclease</keyword>
<dbReference type="GO" id="GO:0016787">
    <property type="term" value="F:hydrolase activity"/>
    <property type="evidence" value="ECO:0007669"/>
    <property type="project" value="UniProtKB-KW"/>
</dbReference>
<keyword evidence="11" id="KW-0233">DNA recombination</keyword>
<keyword evidence="7" id="KW-0229">DNA integration</keyword>
<dbReference type="EMBL" id="MNBE01000607">
    <property type="protein sequence ID" value="OKP04965.1"/>
    <property type="molecule type" value="Genomic_DNA"/>
</dbReference>
<dbReference type="GO" id="GO:0003677">
    <property type="term" value="F:DNA binding"/>
    <property type="evidence" value="ECO:0007669"/>
    <property type="project" value="UniProtKB-KW"/>
</dbReference>
<dbReference type="PANTHER" id="PTHR42648:SF11">
    <property type="entry name" value="TRANSPOSON TY4-P GAG-POL POLYPROTEIN"/>
    <property type="match status" value="1"/>
</dbReference>
<dbReference type="SUPFAM" id="SSF53098">
    <property type="entry name" value="Ribonuclease H-like"/>
    <property type="match status" value="1"/>
</dbReference>
<evidence type="ECO:0000313" key="14">
    <source>
        <dbReference type="Proteomes" id="UP000186955"/>
    </source>
</evidence>
<evidence type="ECO:0000313" key="13">
    <source>
        <dbReference type="EMBL" id="OKP04965.1"/>
    </source>
</evidence>
<reference evidence="13 14" key="1">
    <citation type="submission" date="2016-10" db="EMBL/GenBank/DDBJ databases">
        <title>Genome sequence of the ascomycete fungus Penicillium subrubescens.</title>
        <authorList>
            <person name="De Vries R.P."/>
            <person name="Peng M."/>
            <person name="Dilokpimol A."/>
            <person name="Hilden K."/>
            <person name="Makela M.R."/>
            <person name="Grigoriev I."/>
            <person name="Riley R."/>
            <person name="Granchi Z."/>
        </authorList>
    </citation>
    <scope>NUCLEOTIDE SEQUENCE [LARGE SCALE GENOMIC DNA]</scope>
    <source>
        <strain evidence="13 14">CBS 132785</strain>
    </source>
</reference>
<name>A0A1Q5TXJ3_9EURO</name>
<dbReference type="InterPro" id="IPR039537">
    <property type="entry name" value="Retrotran_Ty1/copia-like"/>
</dbReference>
<keyword evidence="1" id="KW-0548">Nucleotidyltransferase</keyword>
<organism evidence="13 14">
    <name type="scientific">Penicillium subrubescens</name>
    <dbReference type="NCBI Taxonomy" id="1316194"/>
    <lineage>
        <taxon>Eukaryota</taxon>
        <taxon>Fungi</taxon>
        <taxon>Dikarya</taxon>
        <taxon>Ascomycota</taxon>
        <taxon>Pezizomycotina</taxon>
        <taxon>Eurotiomycetes</taxon>
        <taxon>Eurotiomycetidae</taxon>
        <taxon>Eurotiales</taxon>
        <taxon>Aspergillaceae</taxon>
        <taxon>Penicillium</taxon>
    </lineage>
</organism>
<keyword evidence="8" id="KW-0695">RNA-directed DNA polymerase</keyword>
<gene>
    <name evidence="13" type="ORF">PENSUB_6710</name>
</gene>
<dbReference type="PANTHER" id="PTHR42648">
    <property type="entry name" value="TRANSPOSASE, PUTATIVE-RELATED"/>
    <property type="match status" value="1"/>
</dbReference>
<keyword evidence="5" id="KW-0378">Hydrolase</keyword>
<sequence>MDIYKIQSAKSEQQRKSLDAVNEWIITNLDPTYYTRLLNYETLYQRLVCLEKRFARSAATEEAIRVQWQRVCALPLRKDAYPEKEVIKEKAKRVEERLAKDPGWKAWIEKAIKEHNEKNGITTKTANITQLYGSFFTTDFPMKQVYQSVKATGDADDTIRQRWFLDTASSTFGRYGRIHFDLVQFPPAYNRHQWMTYFYVEGIRFHWLYTYEAKWQCKDAIRKFIALIKNWWNILIKAVHYDNESAPRDEVEGLLSNVGIVVSHSIPYHPEQNSPAERSGGVILTMSRHLQIESNLLRQLWPEMVSAAVWILNRIPTHLKQENRWIVPCDKARRDFGGERMKKANLANLRVYSWLWYCRIRNILKLQKTTPRAEIGFLVGYVASNVWKIWFPARRKIEVVRDAHLDESRKWKPDMDYWEERAPS</sequence>
<keyword evidence="9" id="KW-0239">DNA-directed DNA polymerase</keyword>
<dbReference type="InterPro" id="IPR057670">
    <property type="entry name" value="SH3_retrovirus"/>
</dbReference>
<dbReference type="Gene3D" id="3.30.420.10">
    <property type="entry name" value="Ribonuclease H-like superfamily/Ribonuclease H"/>
    <property type="match status" value="1"/>
</dbReference>
<accession>A0A1Q5TXJ3</accession>
<dbReference type="Pfam" id="PF25597">
    <property type="entry name" value="SH3_retrovirus"/>
    <property type="match status" value="1"/>
</dbReference>
<feature type="domain" description="Retroviral polymerase SH3-like" evidence="12">
    <location>
        <begin position="365"/>
        <end position="413"/>
    </location>
</feature>
<keyword evidence="14" id="KW-1185">Reference proteome</keyword>
<dbReference type="AlphaFoldDB" id="A0A1Q5TXJ3"/>
<evidence type="ECO:0000256" key="2">
    <source>
        <dbReference type="ARBA" id="ARBA00022722"/>
    </source>
</evidence>
<evidence type="ECO:0000256" key="11">
    <source>
        <dbReference type="ARBA" id="ARBA00023172"/>
    </source>
</evidence>
<evidence type="ECO:0000259" key="12">
    <source>
        <dbReference type="Pfam" id="PF25597"/>
    </source>
</evidence>
<dbReference type="GO" id="GO:0003964">
    <property type="term" value="F:RNA-directed DNA polymerase activity"/>
    <property type="evidence" value="ECO:0007669"/>
    <property type="project" value="UniProtKB-KW"/>
</dbReference>
<evidence type="ECO:0000256" key="9">
    <source>
        <dbReference type="ARBA" id="ARBA00022932"/>
    </source>
</evidence>
<keyword evidence="3" id="KW-0479">Metal-binding</keyword>
<dbReference type="InterPro" id="IPR012337">
    <property type="entry name" value="RNaseH-like_sf"/>
</dbReference>
<keyword evidence="2" id="KW-0540">Nuclease</keyword>
<evidence type="ECO:0000256" key="7">
    <source>
        <dbReference type="ARBA" id="ARBA00022908"/>
    </source>
</evidence>
<evidence type="ECO:0000256" key="3">
    <source>
        <dbReference type="ARBA" id="ARBA00022723"/>
    </source>
</evidence>
<dbReference type="GO" id="GO:0004519">
    <property type="term" value="F:endonuclease activity"/>
    <property type="evidence" value="ECO:0007669"/>
    <property type="project" value="UniProtKB-KW"/>
</dbReference>
<evidence type="ECO:0000256" key="10">
    <source>
        <dbReference type="ARBA" id="ARBA00023125"/>
    </source>
</evidence>
<evidence type="ECO:0000256" key="1">
    <source>
        <dbReference type="ARBA" id="ARBA00022695"/>
    </source>
</evidence>
<evidence type="ECO:0000256" key="6">
    <source>
        <dbReference type="ARBA" id="ARBA00022842"/>
    </source>
</evidence>
<dbReference type="GO" id="GO:0015074">
    <property type="term" value="P:DNA integration"/>
    <property type="evidence" value="ECO:0007669"/>
    <property type="project" value="UniProtKB-KW"/>
</dbReference>
<dbReference type="GO" id="GO:0003887">
    <property type="term" value="F:DNA-directed DNA polymerase activity"/>
    <property type="evidence" value="ECO:0007669"/>
    <property type="project" value="UniProtKB-KW"/>
</dbReference>
<evidence type="ECO:0000256" key="8">
    <source>
        <dbReference type="ARBA" id="ARBA00022918"/>
    </source>
</evidence>
<keyword evidence="10" id="KW-0238">DNA-binding</keyword>